<keyword evidence="4 6" id="KW-1133">Transmembrane helix</keyword>
<dbReference type="AlphaFoldDB" id="A0A1G6VPM6"/>
<organism evidence="9 10">
    <name type="scientific">Aquimonas voraii</name>
    <dbReference type="NCBI Taxonomy" id="265719"/>
    <lineage>
        <taxon>Bacteria</taxon>
        <taxon>Pseudomonadati</taxon>
        <taxon>Pseudomonadota</taxon>
        <taxon>Gammaproteobacteria</taxon>
        <taxon>Lysobacterales</taxon>
        <taxon>Lysobacteraceae</taxon>
        <taxon>Aquimonas</taxon>
    </lineage>
</organism>
<proteinExistence type="predicted"/>
<dbReference type="Proteomes" id="UP000199603">
    <property type="component" value="Unassembled WGS sequence"/>
</dbReference>
<dbReference type="RefSeq" id="WP_091241322.1">
    <property type="nucleotide sequence ID" value="NZ_FNAG01000003.1"/>
</dbReference>
<dbReference type="PANTHER" id="PTHR30572">
    <property type="entry name" value="MEMBRANE COMPONENT OF TRANSPORTER-RELATED"/>
    <property type="match status" value="1"/>
</dbReference>
<dbReference type="Pfam" id="PF02687">
    <property type="entry name" value="FtsX"/>
    <property type="match status" value="1"/>
</dbReference>
<feature type="transmembrane region" description="Helical" evidence="6">
    <location>
        <begin position="366"/>
        <end position="389"/>
    </location>
</feature>
<dbReference type="GO" id="GO:0005886">
    <property type="term" value="C:plasma membrane"/>
    <property type="evidence" value="ECO:0007669"/>
    <property type="project" value="UniProtKB-SubCell"/>
</dbReference>
<evidence type="ECO:0000256" key="1">
    <source>
        <dbReference type="ARBA" id="ARBA00004651"/>
    </source>
</evidence>
<dbReference type="EMBL" id="FNAG01000003">
    <property type="protein sequence ID" value="SDD54805.1"/>
    <property type="molecule type" value="Genomic_DNA"/>
</dbReference>
<dbReference type="OrthoDB" id="8735006at2"/>
<evidence type="ECO:0000256" key="2">
    <source>
        <dbReference type="ARBA" id="ARBA00022475"/>
    </source>
</evidence>
<protein>
    <submittedName>
        <fullName evidence="9">Putative ABC transport system permease protein</fullName>
    </submittedName>
</protein>
<comment type="subcellular location">
    <subcellularLocation>
        <location evidence="1">Cell membrane</location>
        <topology evidence="1">Multi-pass membrane protein</topology>
    </subcellularLocation>
</comment>
<sequence>MFAYYLKLGLRSLRRNPVLTALMVLTLGVGVAASMSTYTVLRAMSGDPIPHKSDRLLVLQVDNSPTPPPGQTPPEDIGIGLDLPDLSSWLDVRALLEHDSAYRRAGIYGISGVIEPEQDGAQPVLSRGLAVSSDFFPMFEAPFRFGGGWSVEDEAREARAVVLSTALSQRLFGDADPTGRTIRMMDNDFRVAGVLDAWMPTPRYYWLSVGRRFGETEDIYIPLRTALAMERDPEGNVNCNGPTPIAPGFGGLLRSECVFMQYWVEVPEGGRAAYEQHLAAYVAAQKSLGRLPNGEHSRALDVMDWLVEQQVVGSDTRLQVLLAFAFLLVCIVNTVGLLLAKFTQHSGEIGVRRALGATRREIFQQYLVQAGVVGLAGGLMGLVLTFGGLWVLSQQSADVAHVARLDTGMLLITLVTAIAASVIAGLLPTWRACQVLPAAQLKTQ</sequence>
<keyword evidence="10" id="KW-1185">Reference proteome</keyword>
<dbReference type="GO" id="GO:0022857">
    <property type="term" value="F:transmembrane transporter activity"/>
    <property type="evidence" value="ECO:0007669"/>
    <property type="project" value="TreeGrafter"/>
</dbReference>
<dbReference type="InterPro" id="IPR003838">
    <property type="entry name" value="ABC3_permease_C"/>
</dbReference>
<dbReference type="STRING" id="265719.SAMN04488509_103172"/>
<evidence type="ECO:0000256" key="4">
    <source>
        <dbReference type="ARBA" id="ARBA00022989"/>
    </source>
</evidence>
<keyword evidence="2" id="KW-1003">Cell membrane</keyword>
<feature type="transmembrane region" description="Helical" evidence="6">
    <location>
        <begin position="409"/>
        <end position="427"/>
    </location>
</feature>
<evidence type="ECO:0000313" key="9">
    <source>
        <dbReference type="EMBL" id="SDD54805.1"/>
    </source>
</evidence>
<evidence type="ECO:0000259" key="8">
    <source>
        <dbReference type="Pfam" id="PF12704"/>
    </source>
</evidence>
<keyword evidence="3 6" id="KW-0812">Transmembrane</keyword>
<evidence type="ECO:0000313" key="10">
    <source>
        <dbReference type="Proteomes" id="UP000199603"/>
    </source>
</evidence>
<feature type="domain" description="MacB-like periplasmic core" evidence="8">
    <location>
        <begin position="20"/>
        <end position="230"/>
    </location>
</feature>
<dbReference type="InterPro" id="IPR025857">
    <property type="entry name" value="MacB_PCD"/>
</dbReference>
<evidence type="ECO:0000256" key="5">
    <source>
        <dbReference type="ARBA" id="ARBA00023136"/>
    </source>
</evidence>
<dbReference type="InterPro" id="IPR050250">
    <property type="entry name" value="Macrolide_Exporter_MacB"/>
</dbReference>
<name>A0A1G6VPM6_9GAMM</name>
<accession>A0A1G6VPM6</accession>
<evidence type="ECO:0000256" key="3">
    <source>
        <dbReference type="ARBA" id="ARBA00022692"/>
    </source>
</evidence>
<evidence type="ECO:0000256" key="6">
    <source>
        <dbReference type="SAM" id="Phobius"/>
    </source>
</evidence>
<feature type="transmembrane region" description="Helical" evidence="6">
    <location>
        <begin position="320"/>
        <end position="340"/>
    </location>
</feature>
<evidence type="ECO:0000259" key="7">
    <source>
        <dbReference type="Pfam" id="PF02687"/>
    </source>
</evidence>
<dbReference type="PANTHER" id="PTHR30572:SF18">
    <property type="entry name" value="ABC-TYPE MACROLIDE FAMILY EXPORT SYSTEM PERMEASE COMPONENT 2"/>
    <property type="match status" value="1"/>
</dbReference>
<dbReference type="Pfam" id="PF12704">
    <property type="entry name" value="MacB_PCD"/>
    <property type="match status" value="1"/>
</dbReference>
<reference evidence="9 10" key="1">
    <citation type="submission" date="2016-10" db="EMBL/GenBank/DDBJ databases">
        <authorList>
            <person name="de Groot N.N."/>
        </authorList>
    </citation>
    <scope>NUCLEOTIDE SEQUENCE [LARGE SCALE GENOMIC DNA]</scope>
    <source>
        <strain evidence="9 10">DSM 16957</strain>
    </source>
</reference>
<keyword evidence="5 6" id="KW-0472">Membrane</keyword>
<gene>
    <name evidence="9" type="ORF">SAMN04488509_103172</name>
</gene>
<feature type="domain" description="ABC3 transporter permease C-terminal" evidence="7">
    <location>
        <begin position="321"/>
        <end position="434"/>
    </location>
</feature>